<dbReference type="AlphaFoldDB" id="A0A9D5CZB3"/>
<evidence type="ECO:0000256" key="1">
    <source>
        <dbReference type="ARBA" id="ARBA00004123"/>
    </source>
</evidence>
<comment type="subcellular location">
    <subcellularLocation>
        <location evidence="1">Nucleus</location>
    </subcellularLocation>
</comment>
<evidence type="ECO:0000259" key="9">
    <source>
        <dbReference type="Pfam" id="PF24590"/>
    </source>
</evidence>
<dbReference type="GO" id="GO:0008270">
    <property type="term" value="F:zinc ion binding"/>
    <property type="evidence" value="ECO:0007669"/>
    <property type="project" value="UniProtKB-KW"/>
</dbReference>
<dbReference type="OrthoDB" id="1145453at2759"/>
<evidence type="ECO:0000259" key="8">
    <source>
        <dbReference type="Pfam" id="PF23299"/>
    </source>
</evidence>
<organism evidence="10 11">
    <name type="scientific">Dioscorea zingiberensis</name>
    <dbReference type="NCBI Taxonomy" id="325984"/>
    <lineage>
        <taxon>Eukaryota</taxon>
        <taxon>Viridiplantae</taxon>
        <taxon>Streptophyta</taxon>
        <taxon>Embryophyta</taxon>
        <taxon>Tracheophyta</taxon>
        <taxon>Spermatophyta</taxon>
        <taxon>Magnoliopsida</taxon>
        <taxon>Liliopsida</taxon>
        <taxon>Dioscoreales</taxon>
        <taxon>Dioscoreaceae</taxon>
        <taxon>Dioscorea</taxon>
    </lineage>
</organism>
<dbReference type="InterPro" id="IPR056034">
    <property type="entry name" value="DUF7615"/>
</dbReference>
<evidence type="ECO:0000256" key="5">
    <source>
        <dbReference type="ARBA" id="ARBA00023242"/>
    </source>
</evidence>
<evidence type="ECO:0008006" key="12">
    <source>
        <dbReference type="Google" id="ProtNLM"/>
    </source>
</evidence>
<reference evidence="10" key="1">
    <citation type="submission" date="2021-03" db="EMBL/GenBank/DDBJ databases">
        <authorList>
            <person name="Li Z."/>
            <person name="Yang C."/>
        </authorList>
    </citation>
    <scope>NUCLEOTIDE SEQUENCE</scope>
    <source>
        <strain evidence="10">Dzin_1.0</strain>
        <tissue evidence="10">Leaf</tissue>
    </source>
</reference>
<reference evidence="10" key="2">
    <citation type="journal article" date="2022" name="Hortic Res">
        <title>The genome of Dioscorea zingiberensis sheds light on the biosynthesis, origin and evolution of the medicinally important diosgenin saponins.</title>
        <authorList>
            <person name="Li Y."/>
            <person name="Tan C."/>
            <person name="Li Z."/>
            <person name="Guo J."/>
            <person name="Li S."/>
            <person name="Chen X."/>
            <person name="Wang C."/>
            <person name="Dai X."/>
            <person name="Yang H."/>
            <person name="Song W."/>
            <person name="Hou L."/>
            <person name="Xu J."/>
            <person name="Tong Z."/>
            <person name="Xu A."/>
            <person name="Yuan X."/>
            <person name="Wang W."/>
            <person name="Yang Q."/>
            <person name="Chen L."/>
            <person name="Sun Z."/>
            <person name="Wang K."/>
            <person name="Pan B."/>
            <person name="Chen J."/>
            <person name="Bao Y."/>
            <person name="Liu F."/>
            <person name="Qi X."/>
            <person name="Gang D.R."/>
            <person name="Wen J."/>
            <person name="Li J."/>
        </authorList>
    </citation>
    <scope>NUCLEOTIDE SEQUENCE</scope>
    <source>
        <strain evidence="10">Dzin_1.0</strain>
    </source>
</reference>
<keyword evidence="5" id="KW-0539">Nucleus</keyword>
<feature type="domain" description="DUF7081" evidence="8">
    <location>
        <begin position="33"/>
        <end position="119"/>
    </location>
</feature>
<gene>
    <name evidence="10" type="ORF">J5N97_009939</name>
</gene>
<dbReference type="PANTHER" id="PTHR33345:SF6">
    <property type="entry name" value="OS03G0747200 PROTEIN"/>
    <property type="match status" value="1"/>
</dbReference>
<dbReference type="InterPro" id="IPR055508">
    <property type="entry name" value="DUF7081"/>
</dbReference>
<feature type="domain" description="Oberon-like PHD finger" evidence="7">
    <location>
        <begin position="167"/>
        <end position="283"/>
    </location>
</feature>
<evidence type="ECO:0000259" key="7">
    <source>
        <dbReference type="Pfam" id="PF07227"/>
    </source>
</evidence>
<dbReference type="Pfam" id="PF07227">
    <property type="entry name" value="PHD_Oberon"/>
    <property type="match status" value="1"/>
</dbReference>
<evidence type="ECO:0000256" key="3">
    <source>
        <dbReference type="ARBA" id="ARBA00022771"/>
    </source>
</evidence>
<evidence type="ECO:0000313" key="11">
    <source>
        <dbReference type="Proteomes" id="UP001085076"/>
    </source>
</evidence>
<evidence type="ECO:0000256" key="2">
    <source>
        <dbReference type="ARBA" id="ARBA00022723"/>
    </source>
</evidence>
<proteinExistence type="predicted"/>
<feature type="domain" description="DUF7615" evidence="9">
    <location>
        <begin position="387"/>
        <end position="492"/>
    </location>
</feature>
<dbReference type="PANTHER" id="PTHR33345">
    <property type="entry name" value="ADAPTER PROTEIN, PUTATIVE-RELATED"/>
    <property type="match status" value="1"/>
</dbReference>
<protein>
    <recommendedName>
        <fullName evidence="12">Oberon PHD finger domain-containing protein</fullName>
    </recommendedName>
</protein>
<comment type="caution">
    <text evidence="10">The sequence shown here is derived from an EMBL/GenBank/DDBJ whole genome shotgun (WGS) entry which is preliminary data.</text>
</comment>
<accession>A0A9D5CZB3</accession>
<sequence>MVKGKKPAEASASDRSNQQMSPSSNEKPLVPVPVAGCSMGDGLPYAPENWPNPGDIWRWRVGNRKTTSGHWVDRFLYAPKSFQQAAFSSKVSVEQYIKKQFPDADVEKFFASFIWRIPAADYAPRKAEGSSKRTNGCERAGSESSVSEDCKAGNKICYMRSKEKSDVFAAKACDICCSERNFCRDCCCILCCKTIDWANEGYSCIRCEASVDEKLICGHVAHLDCALRCYLAGTVRGTINLDVEYYCRRCDSKTDLMEHMTKLFKTCESVNSSEVAEKMLNLGLSILHDSRQIRAKNLQSCMELVVTKLKHGLSHEEIWKREDNFSAFTSGEDISNNVNEITMLGVLDIGRNRRQSLGSRKEIEASHGSGTVGARAQTPIYITADHSNVSTKLDDDINKVLQELKKSQESEFRLAEQKLFTQKDLLLSLYQQLDGDRSKLATQFSLLNGNDSDALLTNVLARVDRIKHEELKLHDMMKIANGFGQTPKTFLSIHFGMNVDE</sequence>
<keyword evidence="2" id="KW-0479">Metal-binding</keyword>
<keyword evidence="4" id="KW-0862">Zinc</keyword>
<feature type="compositionally biased region" description="Polar residues" evidence="6">
    <location>
        <begin position="13"/>
        <end position="26"/>
    </location>
</feature>
<dbReference type="EMBL" id="JAGGNH010000002">
    <property type="protein sequence ID" value="KAJ0981684.1"/>
    <property type="molecule type" value="Genomic_DNA"/>
</dbReference>
<name>A0A9D5CZB3_9LILI</name>
<feature type="region of interest" description="Disordered" evidence="6">
    <location>
        <begin position="1"/>
        <end position="31"/>
    </location>
</feature>
<dbReference type="GO" id="GO:0005634">
    <property type="term" value="C:nucleus"/>
    <property type="evidence" value="ECO:0007669"/>
    <property type="project" value="UniProtKB-SubCell"/>
</dbReference>
<evidence type="ECO:0000313" key="10">
    <source>
        <dbReference type="EMBL" id="KAJ0981684.1"/>
    </source>
</evidence>
<dbReference type="Proteomes" id="UP001085076">
    <property type="component" value="Miscellaneous, Linkage group lg02"/>
</dbReference>
<keyword evidence="3" id="KW-0863">Zinc-finger</keyword>
<dbReference type="InterPro" id="IPR032881">
    <property type="entry name" value="Oberon-like_PHD"/>
</dbReference>
<dbReference type="Pfam" id="PF24590">
    <property type="entry name" value="DUF7615"/>
    <property type="match status" value="1"/>
</dbReference>
<evidence type="ECO:0000256" key="4">
    <source>
        <dbReference type="ARBA" id="ARBA00022833"/>
    </source>
</evidence>
<dbReference type="Pfam" id="PF23299">
    <property type="entry name" value="DUF7081"/>
    <property type="match status" value="1"/>
</dbReference>
<keyword evidence="11" id="KW-1185">Reference proteome</keyword>
<evidence type="ECO:0000256" key="6">
    <source>
        <dbReference type="SAM" id="MobiDB-lite"/>
    </source>
</evidence>